<feature type="domain" description="DUF3696" evidence="1">
    <location>
        <begin position="406"/>
        <end position="454"/>
    </location>
</feature>
<keyword evidence="4" id="KW-1185">Reference proteome</keyword>
<dbReference type="PANTHER" id="PTHR43581:SF2">
    <property type="entry name" value="EXCINUCLEASE ATPASE SUBUNIT"/>
    <property type="match status" value="1"/>
</dbReference>
<dbReference type="PANTHER" id="PTHR43581">
    <property type="entry name" value="ATP/GTP PHOSPHATASE"/>
    <property type="match status" value="1"/>
</dbReference>
<dbReference type="AlphaFoldDB" id="A0A3D9GZ78"/>
<gene>
    <name evidence="3" type="ORF">DFQ10_109112</name>
</gene>
<dbReference type="EMBL" id="QRDV01000009">
    <property type="protein sequence ID" value="RED42217.1"/>
    <property type="molecule type" value="Genomic_DNA"/>
</dbReference>
<dbReference type="InterPro" id="IPR051396">
    <property type="entry name" value="Bact_Antivir_Def_Nuclease"/>
</dbReference>
<dbReference type="Gene3D" id="3.40.50.300">
    <property type="entry name" value="P-loop containing nucleotide triphosphate hydrolases"/>
    <property type="match status" value="1"/>
</dbReference>
<name>A0A3D9GZ78_9FLAO</name>
<dbReference type="RefSeq" id="WP_115818574.1">
    <property type="nucleotide sequence ID" value="NZ_QRDV01000009.1"/>
</dbReference>
<reference evidence="3 4" key="1">
    <citation type="submission" date="2018-07" db="EMBL/GenBank/DDBJ databases">
        <title>Genomic Encyclopedia of Type Strains, Phase III (KMG-III): the genomes of soil and plant-associated and newly described type strains.</title>
        <authorList>
            <person name="Whitman W."/>
        </authorList>
    </citation>
    <scope>NUCLEOTIDE SEQUENCE [LARGE SCALE GENOMIC DNA]</scope>
    <source>
        <strain evidence="3 4">CECT 7946</strain>
    </source>
</reference>
<dbReference type="InterPro" id="IPR027417">
    <property type="entry name" value="P-loop_NTPase"/>
</dbReference>
<dbReference type="OrthoDB" id="9792800at2"/>
<organism evidence="3 4">
    <name type="scientific">Winogradskyella eximia</name>
    <dbReference type="NCBI Taxonomy" id="262006"/>
    <lineage>
        <taxon>Bacteria</taxon>
        <taxon>Pseudomonadati</taxon>
        <taxon>Bacteroidota</taxon>
        <taxon>Flavobacteriia</taxon>
        <taxon>Flavobacteriales</taxon>
        <taxon>Flavobacteriaceae</taxon>
        <taxon>Winogradskyella</taxon>
    </lineage>
</organism>
<evidence type="ECO:0000313" key="4">
    <source>
        <dbReference type="Proteomes" id="UP000256980"/>
    </source>
</evidence>
<dbReference type="Proteomes" id="UP000256980">
    <property type="component" value="Unassembled WGS sequence"/>
</dbReference>
<proteinExistence type="predicted"/>
<evidence type="ECO:0000259" key="1">
    <source>
        <dbReference type="Pfam" id="PF12476"/>
    </source>
</evidence>
<evidence type="ECO:0000313" key="3">
    <source>
        <dbReference type="EMBL" id="RED42217.1"/>
    </source>
</evidence>
<evidence type="ECO:0000259" key="2">
    <source>
        <dbReference type="Pfam" id="PF13175"/>
    </source>
</evidence>
<feature type="domain" description="Endonuclease GajA/Old nuclease/RecF-like AAA" evidence="2">
    <location>
        <begin position="4"/>
        <end position="391"/>
    </location>
</feature>
<dbReference type="InterPro" id="IPR022532">
    <property type="entry name" value="DUF3696"/>
</dbReference>
<sequence>MFGIKINNFRSLNNQKFDFTKVSILIGENSSGKSSLLKFLLFLKRSTKLNSTSFRYTSELGKFDDFVYFHNEELNVSFDLSYGENYINFFNSELGSKEDWKIFCAEALSLKENQRMVNLNFSFNKDIQTTNDVSTTIENPYYGKLIISRSSKESDSVIQGNLCDLSYKSFKQNKEVKLDSVSYNQHGFLTITIGSDIKNKIEKNPDWDNTIFNEIAFLLISQNYTLEILNSISYINPIASTPERAYDENEIQGRLYKVKDIKDVVNILSDQSFDLKVRKGLLNNLNKALRLYGILHEVKTKSSEFGPKELQVKVNKDGVWSNIKDVGYGSSLQIPILFQALIGNLTGGEIIIIEQPEVHIHPLLQAKFIETLLKVGDKNTYIIETHSTDLIRKLQVMVKKETADLTSKDISIYYFKKPKNISEITFHEINENGKLIPKFPSGFYDSSVNLVKELF</sequence>
<dbReference type="SUPFAM" id="SSF52540">
    <property type="entry name" value="P-loop containing nucleoside triphosphate hydrolases"/>
    <property type="match status" value="1"/>
</dbReference>
<dbReference type="Pfam" id="PF12476">
    <property type="entry name" value="DUF3696"/>
    <property type="match status" value="1"/>
</dbReference>
<accession>A0A3D9GZ78</accession>
<protein>
    <submittedName>
        <fullName evidence="3">Uncharacterized protein DUF3696</fullName>
    </submittedName>
</protein>
<dbReference type="Pfam" id="PF13175">
    <property type="entry name" value="AAA_15"/>
    <property type="match status" value="1"/>
</dbReference>
<comment type="caution">
    <text evidence="3">The sequence shown here is derived from an EMBL/GenBank/DDBJ whole genome shotgun (WGS) entry which is preliminary data.</text>
</comment>
<dbReference type="InterPro" id="IPR041685">
    <property type="entry name" value="AAA_GajA/Old/RecF-like"/>
</dbReference>